<feature type="transmembrane region" description="Helical" evidence="1">
    <location>
        <begin position="230"/>
        <end position="249"/>
    </location>
</feature>
<feature type="transmembrane region" description="Helical" evidence="1">
    <location>
        <begin position="352"/>
        <end position="369"/>
    </location>
</feature>
<dbReference type="InterPro" id="IPR010640">
    <property type="entry name" value="Low_temperature_requirement_A"/>
</dbReference>
<feature type="transmembrane region" description="Helical" evidence="1">
    <location>
        <begin position="47"/>
        <end position="68"/>
    </location>
</feature>
<comment type="caution">
    <text evidence="2">The sequence shown here is derived from an EMBL/GenBank/DDBJ whole genome shotgun (WGS) entry which is preliminary data.</text>
</comment>
<dbReference type="OrthoDB" id="7698234at2"/>
<gene>
    <name evidence="2" type="ORF">FKR81_13030</name>
</gene>
<sequence length="370" mass="40236">MRRLVARDSAEAHRVATPLELLFDLSFVVAVAQAATSLHHAVSENHLGTGVLTYSMMFFALWWPWVNFTWFASAYDNDDVFYRLTTMVQIGGVLLVAAGIPRVFDHHDFGLVVTGYVVIRMAMVVNWVRAAHGDPRHRACATRYAVGVGVLQALWVGWLFIPEGAQLPSFFAAVVVEMLLPVWAERPSTTSWHPHHVIERHGLFTLIVLGESILAATIAFQKGADTGHNLITLAIAALVIVCSLWWIYFETPPRELATENLGRAFVWGYGHYFILGSVAAVGAGLAASVDYDLHVSHAPGMVVASATTVPIAIYLLSVWFLQVCPRVRGLPVAVLPVGAVLVLGATFAPAPIHVAAGILVILAVAVRLVR</sequence>
<evidence type="ECO:0000256" key="1">
    <source>
        <dbReference type="SAM" id="Phobius"/>
    </source>
</evidence>
<feature type="transmembrane region" description="Helical" evidence="1">
    <location>
        <begin position="109"/>
        <end position="128"/>
    </location>
</feature>
<organism evidence="2 3">
    <name type="scientific">Lentzea tibetensis</name>
    <dbReference type="NCBI Taxonomy" id="2591470"/>
    <lineage>
        <taxon>Bacteria</taxon>
        <taxon>Bacillati</taxon>
        <taxon>Actinomycetota</taxon>
        <taxon>Actinomycetes</taxon>
        <taxon>Pseudonocardiales</taxon>
        <taxon>Pseudonocardiaceae</taxon>
        <taxon>Lentzea</taxon>
    </lineage>
</organism>
<feature type="transmembrane region" description="Helical" evidence="1">
    <location>
        <begin position="21"/>
        <end position="41"/>
    </location>
</feature>
<dbReference type="Pfam" id="PF06772">
    <property type="entry name" value="LtrA"/>
    <property type="match status" value="1"/>
</dbReference>
<evidence type="ECO:0000313" key="3">
    <source>
        <dbReference type="Proteomes" id="UP000316639"/>
    </source>
</evidence>
<dbReference type="Proteomes" id="UP000316639">
    <property type="component" value="Unassembled WGS sequence"/>
</dbReference>
<feature type="transmembrane region" description="Helical" evidence="1">
    <location>
        <begin position="269"/>
        <end position="289"/>
    </location>
</feature>
<dbReference type="EMBL" id="VOBR01000007">
    <property type="protein sequence ID" value="TWP51778.1"/>
    <property type="molecule type" value="Genomic_DNA"/>
</dbReference>
<protein>
    <submittedName>
        <fullName evidence="2">Low temperature requirement protein A</fullName>
    </submittedName>
</protein>
<dbReference type="PANTHER" id="PTHR36840:SF1">
    <property type="entry name" value="BLL5714 PROTEIN"/>
    <property type="match status" value="1"/>
</dbReference>
<feature type="transmembrane region" description="Helical" evidence="1">
    <location>
        <begin position="204"/>
        <end position="224"/>
    </location>
</feature>
<reference evidence="2 3" key="1">
    <citation type="submission" date="2019-07" db="EMBL/GenBank/DDBJ databases">
        <title>Lentzea xizangensis sp. nov., isolated from Qinghai-Tibetan Plateau Soils.</title>
        <authorList>
            <person name="Huang J."/>
        </authorList>
    </citation>
    <scope>NUCLEOTIDE SEQUENCE [LARGE SCALE GENOMIC DNA]</scope>
    <source>
        <strain evidence="2 3">FXJ1.1311</strain>
    </source>
</reference>
<evidence type="ECO:0000313" key="2">
    <source>
        <dbReference type="EMBL" id="TWP51778.1"/>
    </source>
</evidence>
<feature type="transmembrane region" description="Helical" evidence="1">
    <location>
        <begin position="301"/>
        <end position="321"/>
    </location>
</feature>
<keyword evidence="3" id="KW-1185">Reference proteome</keyword>
<keyword evidence="1" id="KW-0812">Transmembrane</keyword>
<proteinExistence type="predicted"/>
<accession>A0A563EW70</accession>
<feature type="transmembrane region" description="Helical" evidence="1">
    <location>
        <begin position="140"/>
        <end position="161"/>
    </location>
</feature>
<dbReference type="PANTHER" id="PTHR36840">
    <property type="entry name" value="BLL5714 PROTEIN"/>
    <property type="match status" value="1"/>
</dbReference>
<keyword evidence="1" id="KW-0472">Membrane</keyword>
<dbReference type="AlphaFoldDB" id="A0A563EW70"/>
<keyword evidence="1" id="KW-1133">Transmembrane helix</keyword>
<name>A0A563EW70_9PSEU</name>
<dbReference type="RefSeq" id="WP_146351504.1">
    <property type="nucleotide sequence ID" value="NZ_VOBR01000007.1"/>
</dbReference>
<feature type="transmembrane region" description="Helical" evidence="1">
    <location>
        <begin position="80"/>
        <end position="103"/>
    </location>
</feature>